<evidence type="ECO:0000313" key="2">
    <source>
        <dbReference type="Proteomes" id="UP000198901"/>
    </source>
</evidence>
<dbReference type="STRING" id="563176.SAMN04488090_3601"/>
<evidence type="ECO:0000313" key="1">
    <source>
        <dbReference type="EMBL" id="SDM52753.1"/>
    </source>
</evidence>
<proteinExistence type="predicted"/>
<dbReference type="AlphaFoldDB" id="A0A1G9TYT6"/>
<name>A0A1G9TYT6_9BACT</name>
<organism evidence="1 2">
    <name type="scientific">Siphonobacter aquaeclarae</name>
    <dbReference type="NCBI Taxonomy" id="563176"/>
    <lineage>
        <taxon>Bacteria</taxon>
        <taxon>Pseudomonadati</taxon>
        <taxon>Bacteroidota</taxon>
        <taxon>Cytophagia</taxon>
        <taxon>Cytophagales</taxon>
        <taxon>Cytophagaceae</taxon>
        <taxon>Siphonobacter</taxon>
    </lineage>
</organism>
<dbReference type="EMBL" id="FNGS01000007">
    <property type="protein sequence ID" value="SDM52753.1"/>
    <property type="molecule type" value="Genomic_DNA"/>
</dbReference>
<reference evidence="1 2" key="1">
    <citation type="submission" date="2016-10" db="EMBL/GenBank/DDBJ databases">
        <authorList>
            <person name="de Groot N.N."/>
        </authorList>
    </citation>
    <scope>NUCLEOTIDE SEQUENCE [LARGE SCALE GENOMIC DNA]</scope>
    <source>
        <strain evidence="1 2">DSM 21668</strain>
    </source>
</reference>
<protein>
    <submittedName>
        <fullName evidence="1">Uncharacterized protein</fullName>
    </submittedName>
</protein>
<sequence length="170" mass="19783">MSHRIIRLGFRKLISRASDKPWEQFVYEDTRRELFMQAQYFNPDGQYATFSELIAQVTAAEKLHALTSTAAVGYLRQLDGKIPDILNAYGRRCLPFSDFRFEVIQSDFRKKEEHTVAVTFYSDPLTWIDTPGAYWLVAYGDRRDDLEAGREVETDLIPQQPFLSIHSLRI</sequence>
<accession>A0A1G9TYT6</accession>
<dbReference type="OrthoDB" id="793934at2"/>
<keyword evidence="2" id="KW-1185">Reference proteome</keyword>
<gene>
    <name evidence="1" type="ORF">SAMN04488090_3601</name>
</gene>
<dbReference type="RefSeq" id="WP_093205406.1">
    <property type="nucleotide sequence ID" value="NZ_FNGS01000007.1"/>
</dbReference>
<dbReference type="Proteomes" id="UP000198901">
    <property type="component" value="Unassembled WGS sequence"/>
</dbReference>